<dbReference type="SUPFAM" id="SSF48371">
    <property type="entry name" value="ARM repeat"/>
    <property type="match status" value="1"/>
</dbReference>
<dbReference type="InterPro" id="IPR045592">
    <property type="entry name" value="DUF6461"/>
</dbReference>
<name>A0A8J3MN35_9CHLR</name>
<organism evidence="1 2">
    <name type="scientific">Ktedonospora formicarum</name>
    <dbReference type="NCBI Taxonomy" id="2778364"/>
    <lineage>
        <taxon>Bacteria</taxon>
        <taxon>Bacillati</taxon>
        <taxon>Chloroflexota</taxon>
        <taxon>Ktedonobacteria</taxon>
        <taxon>Ktedonobacterales</taxon>
        <taxon>Ktedonobacteraceae</taxon>
        <taxon>Ktedonospora</taxon>
    </lineage>
</organism>
<dbReference type="InterPro" id="IPR004155">
    <property type="entry name" value="PBS_lyase_HEAT"/>
</dbReference>
<reference evidence="1" key="1">
    <citation type="submission" date="2020-10" db="EMBL/GenBank/DDBJ databases">
        <title>Taxonomic study of unclassified bacteria belonging to the class Ktedonobacteria.</title>
        <authorList>
            <person name="Yabe S."/>
            <person name="Wang C.M."/>
            <person name="Zheng Y."/>
            <person name="Sakai Y."/>
            <person name="Cavaletti L."/>
            <person name="Monciardini P."/>
            <person name="Donadio S."/>
        </authorList>
    </citation>
    <scope>NUCLEOTIDE SEQUENCE</scope>
    <source>
        <strain evidence="1">SOSP1-1</strain>
    </source>
</reference>
<dbReference type="InterPro" id="IPR011989">
    <property type="entry name" value="ARM-like"/>
</dbReference>
<dbReference type="Pfam" id="PF20062">
    <property type="entry name" value="DUF6461"/>
    <property type="match status" value="1"/>
</dbReference>
<gene>
    <name evidence="1" type="ORF">KSX_04450</name>
</gene>
<evidence type="ECO:0000313" key="2">
    <source>
        <dbReference type="Proteomes" id="UP000612362"/>
    </source>
</evidence>
<dbReference type="EMBL" id="BNJF01000001">
    <property type="protein sequence ID" value="GHO42282.1"/>
    <property type="molecule type" value="Genomic_DNA"/>
</dbReference>
<dbReference type="AlphaFoldDB" id="A0A8J3MN35"/>
<sequence>MLEGLLWVQEYCDEAYCMTFAQGLGETELLRRFGGDLSQTRLAQFDNWDELEELRLFGDVILVGQCNGWAFAYEENGYRGISSEVLCPVSSGTVAVSVYHSVNADTFFCYGEDGTIAAGFDTLAPPFEDASPRVLALFHQAGIFLEDVESDNYDFVGAMFALAEAVGVRLSKEAFTGKPLLCTFIRNPFSDFIGDLLRQENNEQTVYRLLDILGDHWEAERFFSFLDENQQMEQVSPIAVHIVRSLLSVRITQQLLSMLSNKKQEMYAKISRVMHALISFEQRHDREEAGKQLLGLTAATDPDVRLHAALALEELKDQRAIEPLLALLSAPEPDIALQATLALGRLGDARAVDSLLHLQSLYPDKRAIIQLLGHLRASSAAELLFSLLAPHDQSNDPFDERIDFQRDVIDALERIEGKHIVKRLMPLLYPEPQTIMECSFQQALLAALARQGDASMVNPLLKLLNPHPKPMYPYDFQLRLLEALGNLGEIQVIEPLAQLLMPEFSTLSVYEQIFQEYLVKTLRQLGDARVELQAVELALQHELRSRN</sequence>
<dbReference type="Gene3D" id="1.25.10.10">
    <property type="entry name" value="Leucine-rich Repeat Variant"/>
    <property type="match status" value="2"/>
</dbReference>
<dbReference type="InterPro" id="IPR016024">
    <property type="entry name" value="ARM-type_fold"/>
</dbReference>
<dbReference type="RefSeq" id="WP_220191845.1">
    <property type="nucleotide sequence ID" value="NZ_BNJF01000001.1"/>
</dbReference>
<keyword evidence="2" id="KW-1185">Reference proteome</keyword>
<dbReference type="SMART" id="SM00567">
    <property type="entry name" value="EZ_HEAT"/>
    <property type="match status" value="5"/>
</dbReference>
<proteinExistence type="predicted"/>
<dbReference type="Pfam" id="PF13646">
    <property type="entry name" value="HEAT_2"/>
    <property type="match status" value="1"/>
</dbReference>
<evidence type="ECO:0000313" key="1">
    <source>
        <dbReference type="EMBL" id="GHO42282.1"/>
    </source>
</evidence>
<comment type="caution">
    <text evidence="1">The sequence shown here is derived from an EMBL/GenBank/DDBJ whole genome shotgun (WGS) entry which is preliminary data.</text>
</comment>
<accession>A0A8J3MN35</accession>
<evidence type="ECO:0008006" key="3">
    <source>
        <dbReference type="Google" id="ProtNLM"/>
    </source>
</evidence>
<protein>
    <recommendedName>
        <fullName evidence="3">HEAT repeat domain-containing protein</fullName>
    </recommendedName>
</protein>
<dbReference type="Proteomes" id="UP000612362">
    <property type="component" value="Unassembled WGS sequence"/>
</dbReference>